<gene>
    <name evidence="1" type="ORF">GALMADRAFT_810425</name>
</gene>
<sequence>MALTVLKTHIREAQANPHPMPSSTKKANHTVSRKSCPVLISVSQPTPIPLDVLDPTSTCSYTSTQAKIRKKWLTLRSILGIMPHVLDLSHLQCPTLLLGGRTSDIWEQELTVLIPPTSISNPSYSPYHKHPPTQH</sequence>
<dbReference type="HOGENOM" id="CLU_1885925_0_0_1"/>
<proteinExistence type="predicted"/>
<dbReference type="Proteomes" id="UP000027222">
    <property type="component" value="Unassembled WGS sequence"/>
</dbReference>
<accession>A0A067SVM7</accession>
<name>A0A067SVM7_GALM3</name>
<dbReference type="AlphaFoldDB" id="A0A067SVM7"/>
<keyword evidence="2" id="KW-1185">Reference proteome</keyword>
<evidence type="ECO:0000313" key="1">
    <source>
        <dbReference type="EMBL" id="KDR70833.1"/>
    </source>
</evidence>
<dbReference type="EMBL" id="KL142395">
    <property type="protein sequence ID" value="KDR70833.1"/>
    <property type="molecule type" value="Genomic_DNA"/>
</dbReference>
<reference evidence="2" key="1">
    <citation type="journal article" date="2014" name="Proc. Natl. Acad. Sci. U.S.A.">
        <title>Extensive sampling of basidiomycete genomes demonstrates inadequacy of the white-rot/brown-rot paradigm for wood decay fungi.</title>
        <authorList>
            <person name="Riley R."/>
            <person name="Salamov A.A."/>
            <person name="Brown D.W."/>
            <person name="Nagy L.G."/>
            <person name="Floudas D."/>
            <person name="Held B.W."/>
            <person name="Levasseur A."/>
            <person name="Lombard V."/>
            <person name="Morin E."/>
            <person name="Otillar R."/>
            <person name="Lindquist E.A."/>
            <person name="Sun H."/>
            <person name="LaButti K.M."/>
            <person name="Schmutz J."/>
            <person name="Jabbour D."/>
            <person name="Luo H."/>
            <person name="Baker S.E."/>
            <person name="Pisabarro A.G."/>
            <person name="Walton J.D."/>
            <person name="Blanchette R.A."/>
            <person name="Henrissat B."/>
            <person name="Martin F."/>
            <person name="Cullen D."/>
            <person name="Hibbett D.S."/>
            <person name="Grigoriev I.V."/>
        </authorList>
    </citation>
    <scope>NUCLEOTIDE SEQUENCE [LARGE SCALE GENOMIC DNA]</scope>
    <source>
        <strain evidence="2">CBS 339.88</strain>
    </source>
</reference>
<protein>
    <submittedName>
        <fullName evidence="1">Uncharacterized protein</fullName>
    </submittedName>
</protein>
<organism evidence="1 2">
    <name type="scientific">Galerina marginata (strain CBS 339.88)</name>
    <dbReference type="NCBI Taxonomy" id="685588"/>
    <lineage>
        <taxon>Eukaryota</taxon>
        <taxon>Fungi</taxon>
        <taxon>Dikarya</taxon>
        <taxon>Basidiomycota</taxon>
        <taxon>Agaricomycotina</taxon>
        <taxon>Agaricomycetes</taxon>
        <taxon>Agaricomycetidae</taxon>
        <taxon>Agaricales</taxon>
        <taxon>Agaricineae</taxon>
        <taxon>Strophariaceae</taxon>
        <taxon>Galerina</taxon>
    </lineage>
</organism>
<evidence type="ECO:0000313" key="2">
    <source>
        <dbReference type="Proteomes" id="UP000027222"/>
    </source>
</evidence>